<accession>A0ACD4ZSP7</accession>
<gene>
    <name evidence="1" type="ORF">OG835_32310</name>
</gene>
<protein>
    <submittedName>
        <fullName evidence="1">Uncharacterized protein</fullName>
    </submittedName>
</protein>
<proteinExistence type="predicted"/>
<dbReference type="Proteomes" id="UP001348369">
    <property type="component" value="Chromosome"/>
</dbReference>
<name>A0ACD4ZSP7_9ACTN</name>
<evidence type="ECO:0000313" key="2">
    <source>
        <dbReference type="Proteomes" id="UP001348369"/>
    </source>
</evidence>
<reference evidence="1" key="1">
    <citation type="submission" date="2022-10" db="EMBL/GenBank/DDBJ databases">
        <title>The complete genomes of actinobacterial strains from the NBC collection.</title>
        <authorList>
            <person name="Joergensen T.S."/>
            <person name="Alvarez Arevalo M."/>
            <person name="Sterndorff E.B."/>
            <person name="Faurdal D."/>
            <person name="Vuksanovic O."/>
            <person name="Mourched A.-S."/>
            <person name="Charusanti P."/>
            <person name="Shaw S."/>
            <person name="Blin K."/>
            <person name="Weber T."/>
        </authorList>
    </citation>
    <scope>NUCLEOTIDE SEQUENCE</scope>
    <source>
        <strain evidence="1">NBC 01771</strain>
    </source>
</reference>
<organism evidence="1 2">
    <name type="scientific">Streptomyces scopuliridis</name>
    <dbReference type="NCBI Taxonomy" id="452529"/>
    <lineage>
        <taxon>Bacteria</taxon>
        <taxon>Bacillati</taxon>
        <taxon>Actinomycetota</taxon>
        <taxon>Actinomycetes</taxon>
        <taxon>Kitasatosporales</taxon>
        <taxon>Streptomycetaceae</taxon>
        <taxon>Streptomyces</taxon>
    </lineage>
</organism>
<dbReference type="EMBL" id="CP109109">
    <property type="protein sequence ID" value="WSC01219.1"/>
    <property type="molecule type" value="Genomic_DNA"/>
</dbReference>
<sequence length="681" mass="72712">MAGTVYTAYAYFALVVAAAGRTATVTVDWYSVVTGGTAISSSVSNTAALPNATAWATPPPIFIATAPAGATYASVTVAVGGLSAGAVAAVDVISFGPPALLPENMLTYSTQGVEVDASGWQNLKNCTLATSAADKVEGWLSLQVTATAAGDTQARTVASYAVAPGTEYYSYAWVKAPAVGGLEYRMEVWWYDASATFISGTLITRSWTPPASEWYRCAVIGKAPALAATARVVLRPQASVAGEVWLFDQILFRAAPVISGNLIGYSAQGFEVTAEEWLSEQGCTISRDITRSWEGGSSLTVVASGTLDPVVRMVTGVPVVPRQVYTLNPRIYAPTGPASRMIGLLFSWYDASGILISTSQFRWILAGSSGWRSLTGSAMSPDGAVTMAAGVRWFDVDAGTSFGLDQVLVATGGLGILADPIPGEYAVKISLQGLTQGGYAYWGLWRMLPSDGSMTPLRGATGGTAQTPITSDLAVVEDYEAPLGVPIQYYLKLWTTLPAYTSITTEPPLILDEPPVTHVVMKDPLSPARRAAVMVGTLPDWQRTARQGVSQIRGRARPIVISDVRSAKTGTMTLVTETDEERQRVNWLMDVGSTVLLQWPRTWGEDDVYVQIGDVTEKRAARYAEYGDREWDVPLIEVDRPVGVTVGSADRTWANVLSENFDWLAVFTACESWLDVYTGGN</sequence>
<keyword evidence="2" id="KW-1185">Reference proteome</keyword>
<evidence type="ECO:0000313" key="1">
    <source>
        <dbReference type="EMBL" id="WSC01219.1"/>
    </source>
</evidence>